<dbReference type="OrthoDB" id="9800940at2"/>
<dbReference type="Pfam" id="PF12706">
    <property type="entry name" value="Lactamase_B_2"/>
    <property type="match status" value="1"/>
</dbReference>
<protein>
    <submittedName>
        <fullName evidence="2">Ribonuclease Z</fullName>
        <ecNumber evidence="2">3.1.26.11</ecNumber>
    </submittedName>
</protein>
<accession>A0A317FEL6</accession>
<dbReference type="InterPro" id="IPR036866">
    <property type="entry name" value="RibonucZ/Hydroxyglut_hydro"/>
</dbReference>
<dbReference type="Gene3D" id="3.60.15.10">
    <property type="entry name" value="Ribonuclease Z/Hydroxyacylglutathione hydrolase-like"/>
    <property type="match status" value="1"/>
</dbReference>
<dbReference type="AlphaFoldDB" id="A0A317FEL6"/>
<dbReference type="PANTHER" id="PTHR46018:SF7">
    <property type="entry name" value="RIBONUCLEASE Z"/>
    <property type="match status" value="1"/>
</dbReference>
<organism evidence="2 3">
    <name type="scientific">Falsiroseomonas bella</name>
    <dbReference type="NCBI Taxonomy" id="2184016"/>
    <lineage>
        <taxon>Bacteria</taxon>
        <taxon>Pseudomonadati</taxon>
        <taxon>Pseudomonadota</taxon>
        <taxon>Alphaproteobacteria</taxon>
        <taxon>Acetobacterales</taxon>
        <taxon>Roseomonadaceae</taxon>
        <taxon>Falsiroseomonas</taxon>
    </lineage>
</organism>
<dbReference type="SUPFAM" id="SSF56281">
    <property type="entry name" value="Metallo-hydrolase/oxidoreductase"/>
    <property type="match status" value="1"/>
</dbReference>
<reference evidence="3" key="1">
    <citation type="submission" date="2018-05" db="EMBL/GenBank/DDBJ databases">
        <authorList>
            <person name="Du Z."/>
            <person name="Wang X."/>
        </authorList>
    </citation>
    <scope>NUCLEOTIDE SEQUENCE [LARGE SCALE GENOMIC DNA]</scope>
    <source>
        <strain evidence="3">CQN31</strain>
    </source>
</reference>
<feature type="domain" description="Metallo-beta-lactamase" evidence="1">
    <location>
        <begin position="229"/>
        <end position="305"/>
    </location>
</feature>
<evidence type="ECO:0000313" key="2">
    <source>
        <dbReference type="EMBL" id="PWS37500.1"/>
    </source>
</evidence>
<name>A0A317FEL6_9PROT</name>
<dbReference type="RefSeq" id="WP_109870608.1">
    <property type="nucleotide sequence ID" value="NZ_QGNA01000002.1"/>
</dbReference>
<comment type="caution">
    <text evidence="2">The sequence shown here is derived from an EMBL/GenBank/DDBJ whole genome shotgun (WGS) entry which is preliminary data.</text>
</comment>
<dbReference type="Proteomes" id="UP000245765">
    <property type="component" value="Unassembled WGS sequence"/>
</dbReference>
<keyword evidence="3" id="KW-1185">Reference proteome</keyword>
<dbReference type="InterPro" id="IPR001279">
    <property type="entry name" value="Metallo-B-lactamas"/>
</dbReference>
<dbReference type="GO" id="GO:0042781">
    <property type="term" value="F:3'-tRNA processing endoribonuclease activity"/>
    <property type="evidence" value="ECO:0007669"/>
    <property type="project" value="UniProtKB-EC"/>
</dbReference>
<keyword evidence="2" id="KW-0378">Hydrolase</keyword>
<proteinExistence type="predicted"/>
<dbReference type="PANTHER" id="PTHR46018">
    <property type="entry name" value="ZINC PHOSPHODIESTERASE ELAC PROTEIN 1"/>
    <property type="match status" value="1"/>
</dbReference>
<dbReference type="EMBL" id="QGNA01000002">
    <property type="protein sequence ID" value="PWS37500.1"/>
    <property type="molecule type" value="Genomic_DNA"/>
</dbReference>
<evidence type="ECO:0000259" key="1">
    <source>
        <dbReference type="Pfam" id="PF12706"/>
    </source>
</evidence>
<dbReference type="NCBIfam" id="NF002558">
    <property type="entry name" value="PRK02126.1"/>
    <property type="match status" value="1"/>
</dbReference>
<dbReference type="EC" id="3.1.26.11" evidence="2"/>
<evidence type="ECO:0000313" key="3">
    <source>
        <dbReference type="Proteomes" id="UP000245765"/>
    </source>
</evidence>
<gene>
    <name evidence="2" type="ORF">DFH01_11775</name>
</gene>
<sequence>MTPTLHPRLLNGRAGDPAVFVEAMHAAGAVLFDCGDLSALSNGHLLRVQLLCVSHAHMDHWADFDRLLRPLIGREAVLRVVGPPGFAALLHHRLASYTWNLVDRIAAPLTFDVVEVTTTPPFPAARLRLQSGFAREDLASVTPDAEGTLLRIGAVGLRAALLDHRTPSVGYALVEDLHLNVWRTRLAERGLPTGMWLAALKQAIADGLPDDAVLATPAGAQPLGALRDLVVATAGQRIAYLTDFGDTPENRAAAVALAQGADTLFIEAPFLAADAEVAADRMHLTTRAAGEIARAAGARRLEPMHLSPRYTGRDAEWLAEIEVAFGAPLTP</sequence>